<feature type="transmembrane region" description="Helical" evidence="7">
    <location>
        <begin position="367"/>
        <end position="386"/>
    </location>
</feature>
<evidence type="ECO:0000256" key="4">
    <source>
        <dbReference type="ARBA" id="ARBA00022692"/>
    </source>
</evidence>
<gene>
    <name evidence="8" type="ORF">XM53_14495</name>
</gene>
<dbReference type="EMBL" id="LAXJ01000016">
    <property type="protein sequence ID" value="KRS11890.1"/>
    <property type="molecule type" value="Genomic_DNA"/>
</dbReference>
<accession>A0A0T5NSH0</accession>
<feature type="transmembrane region" description="Helical" evidence="7">
    <location>
        <begin position="214"/>
        <end position="236"/>
    </location>
</feature>
<dbReference type="OrthoDB" id="7605542at2"/>
<dbReference type="PANTHER" id="PTHR30250:SF10">
    <property type="entry name" value="LIPOPOLYSACCHARIDE BIOSYNTHESIS PROTEIN WZXC"/>
    <property type="match status" value="1"/>
</dbReference>
<comment type="caution">
    <text evidence="8">The sequence shown here is derived from an EMBL/GenBank/DDBJ whole genome shotgun (WGS) entry which is preliminary data.</text>
</comment>
<name>A0A0T5NSH0_9RHOB</name>
<evidence type="ECO:0000256" key="6">
    <source>
        <dbReference type="ARBA" id="ARBA00023136"/>
    </source>
</evidence>
<evidence type="ECO:0000256" key="5">
    <source>
        <dbReference type="ARBA" id="ARBA00022989"/>
    </source>
</evidence>
<evidence type="ECO:0000256" key="2">
    <source>
        <dbReference type="ARBA" id="ARBA00007430"/>
    </source>
</evidence>
<keyword evidence="3" id="KW-1003">Cell membrane</keyword>
<evidence type="ECO:0000256" key="1">
    <source>
        <dbReference type="ARBA" id="ARBA00004651"/>
    </source>
</evidence>
<reference evidence="8 9" key="1">
    <citation type="submission" date="2015-04" db="EMBL/GenBank/DDBJ databases">
        <title>The draft genome sequence of Roseovarius sp.R12b.</title>
        <authorList>
            <person name="Li G."/>
            <person name="Lai Q."/>
            <person name="Shao Z."/>
            <person name="Yan P."/>
        </authorList>
    </citation>
    <scope>NUCLEOTIDE SEQUENCE [LARGE SCALE GENOMIC DNA]</scope>
    <source>
        <strain evidence="8 9">R12B</strain>
    </source>
</reference>
<dbReference type="GO" id="GO:0005886">
    <property type="term" value="C:plasma membrane"/>
    <property type="evidence" value="ECO:0007669"/>
    <property type="project" value="UniProtKB-SubCell"/>
</dbReference>
<proteinExistence type="inferred from homology"/>
<dbReference type="PANTHER" id="PTHR30250">
    <property type="entry name" value="PST FAMILY PREDICTED COLANIC ACID TRANSPORTER"/>
    <property type="match status" value="1"/>
</dbReference>
<evidence type="ECO:0000256" key="3">
    <source>
        <dbReference type="ARBA" id="ARBA00022475"/>
    </source>
</evidence>
<protein>
    <submittedName>
        <fullName evidence="8">Polysaccharide biosynthesis protein</fullName>
    </submittedName>
</protein>
<dbReference type="PATRIC" id="fig|1641875.4.peg.702"/>
<keyword evidence="5 7" id="KW-1133">Transmembrane helix</keyword>
<dbReference type="InterPro" id="IPR050833">
    <property type="entry name" value="Poly_Biosynth_Transport"/>
</dbReference>
<evidence type="ECO:0000256" key="7">
    <source>
        <dbReference type="SAM" id="Phobius"/>
    </source>
</evidence>
<feature type="transmembrane region" description="Helical" evidence="7">
    <location>
        <begin position="300"/>
        <end position="322"/>
    </location>
</feature>
<comment type="subcellular location">
    <subcellularLocation>
        <location evidence="1">Cell membrane</location>
        <topology evidence="1">Multi-pass membrane protein</topology>
    </subcellularLocation>
</comment>
<feature type="transmembrane region" description="Helical" evidence="7">
    <location>
        <begin position="392"/>
        <end position="413"/>
    </location>
</feature>
<keyword evidence="6 7" id="KW-0472">Membrane</keyword>
<dbReference type="RefSeq" id="WP_057794515.1">
    <property type="nucleotide sequence ID" value="NZ_LAXJ01000016.1"/>
</dbReference>
<dbReference type="AlphaFoldDB" id="A0A0T5NSH0"/>
<keyword evidence="4 7" id="KW-0812">Transmembrane</keyword>
<comment type="similarity">
    <text evidence="2">Belongs to the polysaccharide synthase family.</text>
</comment>
<feature type="transmembrane region" description="Helical" evidence="7">
    <location>
        <begin position="181"/>
        <end position="202"/>
    </location>
</feature>
<dbReference type="STRING" id="1641875.XM53_14495"/>
<evidence type="ECO:0000313" key="9">
    <source>
        <dbReference type="Proteomes" id="UP000051295"/>
    </source>
</evidence>
<evidence type="ECO:0000313" key="8">
    <source>
        <dbReference type="EMBL" id="KRS11890.1"/>
    </source>
</evidence>
<feature type="transmembrane region" description="Helical" evidence="7">
    <location>
        <begin position="122"/>
        <end position="140"/>
    </location>
</feature>
<feature type="transmembrane region" description="Helical" evidence="7">
    <location>
        <begin position="152"/>
        <end position="175"/>
    </location>
</feature>
<feature type="transmembrane region" description="Helical" evidence="7">
    <location>
        <begin position="96"/>
        <end position="116"/>
    </location>
</feature>
<dbReference type="Proteomes" id="UP000051295">
    <property type="component" value="Unassembled WGS sequence"/>
</dbReference>
<feature type="transmembrane region" description="Helical" evidence="7">
    <location>
        <begin position="334"/>
        <end position="355"/>
    </location>
</feature>
<feature type="transmembrane region" description="Helical" evidence="7">
    <location>
        <begin position="21"/>
        <end position="47"/>
    </location>
</feature>
<feature type="transmembrane region" description="Helical" evidence="7">
    <location>
        <begin position="425"/>
        <end position="443"/>
    </location>
</feature>
<sequence>MGILSKFSRGSGLEARAARSLALTATSFAASQIIRLASNLILTRLLFPEAFGLMALVMVVIIGLGQFSDVGISPAIMQSRRGDDQDFLNTAWTIQIFRGFCLWLTASALAWPVAALYGEPDLAALLPVAAFTLFINGFRTTRLETSQRHLQFGRITVLDLSSQLISVLISILLAWWLRSVWALVVGNVVAAFFSVLLYQFYLKGPKNRLHLERAAVHELIHFGKWIFLATVCGFVLSQSDKLILGKYLSLEQFGVYNIGFFLASVPMLLGHAVNNRILIPIYREKPPQVSVENFLALRRMRMAMTGVLMVLVVAFSATGVWLVTLLYDPRYYDAGAIVTVLSIMHIPHIIILTYDQAAVAAGDTRRFFVLALAKAAFMVAGLIIGLEHAGLLGALLGQGAAMIAIYPVVVWLARRMHAWDPQHDIFFAVLGLLIGAICFWLNWSAIMDLWTKAQI</sequence>
<organism evidence="8 9">
    <name type="scientific">Roseovarius atlanticus</name>
    <dbReference type="NCBI Taxonomy" id="1641875"/>
    <lineage>
        <taxon>Bacteria</taxon>
        <taxon>Pseudomonadati</taxon>
        <taxon>Pseudomonadota</taxon>
        <taxon>Alphaproteobacteria</taxon>
        <taxon>Rhodobacterales</taxon>
        <taxon>Roseobacteraceae</taxon>
        <taxon>Roseovarius</taxon>
    </lineage>
</organism>
<feature type="transmembrane region" description="Helical" evidence="7">
    <location>
        <begin position="53"/>
        <end position="76"/>
    </location>
</feature>
<keyword evidence="9" id="KW-1185">Reference proteome</keyword>
<dbReference type="Pfam" id="PF13440">
    <property type="entry name" value="Polysacc_synt_3"/>
    <property type="match status" value="1"/>
</dbReference>
<feature type="transmembrane region" description="Helical" evidence="7">
    <location>
        <begin position="256"/>
        <end position="279"/>
    </location>
</feature>